<accession>A0A1H4SVH9</accession>
<keyword evidence="1" id="KW-0812">Transmembrane</keyword>
<keyword evidence="1" id="KW-1133">Transmembrane helix</keyword>
<organism evidence="2 3">
    <name type="scientific">Maribacter dokdonensis</name>
    <dbReference type="NCBI Taxonomy" id="320912"/>
    <lineage>
        <taxon>Bacteria</taxon>
        <taxon>Pseudomonadati</taxon>
        <taxon>Bacteroidota</taxon>
        <taxon>Flavobacteriia</taxon>
        <taxon>Flavobacteriales</taxon>
        <taxon>Flavobacteriaceae</taxon>
        <taxon>Maribacter</taxon>
    </lineage>
</organism>
<name>A0A1H4SVH9_9FLAO</name>
<feature type="transmembrane region" description="Helical" evidence="1">
    <location>
        <begin position="5"/>
        <end position="27"/>
    </location>
</feature>
<proteinExistence type="predicted"/>
<dbReference type="Proteomes" id="UP000183038">
    <property type="component" value="Unassembled WGS sequence"/>
</dbReference>
<dbReference type="OrthoDB" id="933657at2"/>
<keyword evidence="1" id="KW-0472">Membrane</keyword>
<dbReference type="EMBL" id="FNTB01000001">
    <property type="protein sequence ID" value="SEC48014.1"/>
    <property type="molecule type" value="Genomic_DNA"/>
</dbReference>
<gene>
    <name evidence="2" type="ORF">SAMN05192540_3279</name>
</gene>
<evidence type="ECO:0000313" key="3">
    <source>
        <dbReference type="Proteomes" id="UP000183038"/>
    </source>
</evidence>
<protein>
    <submittedName>
        <fullName evidence="2">Uncharacterized protein</fullName>
    </submittedName>
</protein>
<evidence type="ECO:0000256" key="1">
    <source>
        <dbReference type="SAM" id="Phobius"/>
    </source>
</evidence>
<sequence length="232" mass="26182">MIKKLFKFIGILALVLAIGYGVLYNLYNEPLPTGESGPEADALAYRMLDALNYKNYNNTNVLEWSFRGDHHYKWDRRKEIVSVSWDDITVHLDLITPSSSKATINNSSASYEKTKDLIEKAQSYFNNDSFWLVAPFKVFDHGTERYLVDLKDGSEALLVTYTQGGDTPGDSYMWIIEPSGKPKSFKLWTKIIPIGGVEATWQDWTKTESGVFLPTLHKLGPLSISMGEVVGK</sequence>
<dbReference type="AlphaFoldDB" id="A0A1H4SVH9"/>
<dbReference type="RefSeq" id="WP_074674113.1">
    <property type="nucleotide sequence ID" value="NZ_FNTB01000001.1"/>
</dbReference>
<evidence type="ECO:0000313" key="2">
    <source>
        <dbReference type="EMBL" id="SEC48014.1"/>
    </source>
</evidence>
<reference evidence="2 3" key="1">
    <citation type="submission" date="2016-10" db="EMBL/GenBank/DDBJ databases">
        <authorList>
            <person name="de Groot N.N."/>
        </authorList>
    </citation>
    <scope>NUCLEOTIDE SEQUENCE [LARGE SCALE GENOMIC DNA]</scope>
    <source>
        <strain evidence="2 3">MAR_2009_71</strain>
    </source>
</reference>